<dbReference type="Proteomes" id="UP000466442">
    <property type="component" value="Unassembled WGS sequence"/>
</dbReference>
<organism evidence="4 5">
    <name type="scientific">Apolygus lucorum</name>
    <name type="common">Small green plant bug</name>
    <name type="synonym">Lygocoris lucorum</name>
    <dbReference type="NCBI Taxonomy" id="248454"/>
    <lineage>
        <taxon>Eukaryota</taxon>
        <taxon>Metazoa</taxon>
        <taxon>Ecdysozoa</taxon>
        <taxon>Arthropoda</taxon>
        <taxon>Hexapoda</taxon>
        <taxon>Insecta</taxon>
        <taxon>Pterygota</taxon>
        <taxon>Neoptera</taxon>
        <taxon>Paraneoptera</taxon>
        <taxon>Hemiptera</taxon>
        <taxon>Heteroptera</taxon>
        <taxon>Panheteroptera</taxon>
        <taxon>Cimicomorpha</taxon>
        <taxon>Miridae</taxon>
        <taxon>Mirini</taxon>
        <taxon>Apolygus</taxon>
    </lineage>
</organism>
<dbReference type="SUPFAM" id="SSF48403">
    <property type="entry name" value="Ankyrin repeat"/>
    <property type="match status" value="1"/>
</dbReference>
<sequence length="667" mass="74503">MKYVPAKPTFPLADPIKEIILQKNLTTMKIKVEPEDSEAGKGVKKNAHEELPVLQFRKLTLNDEEAESEDDIASTEKKISNIKNESDDDEEIDPDKLVGKGLWESHKINTSRAQSGPYFRSPQHSLQQPNTPTTIINGRQMNGGSHIESGDFIPQDNEFIPLTVTEITETQLPFQPTIPAADLDDYLGDFTNDDIERLFNIPGLSLNEPNLCDVVCTNIPMLNYVEPASENLIEEDKQDHTSNEDPEDEDSAYGSVFGNSPQSSHSATEFSPRNENHFDQAYQYFDGELDTSSVPKNVYNGSTWSPEPSISTPPATTANMNILPSDVTSRMNIKALGSRKSQKENLPILTPSGPSNVKPSNNIIKSESLSARLISKMRPERKVAVWYSTIKEPDDKFLEKNGEDQTRLMKDLLLDPRVPGLVEAVYERIGRIKTSNLADLLSHRDVNGHCAMYQAATLHSDIPEIAAYIAESYAFLGCDVNKPYKDGNTILHYLAQLGDKFDRVLDELLKVTVKGERIFRVDQQNNAGNTPLHVAALHHMTSYAGSTFSIASTLIKHRSSVWLQNSEGATPLHVAAKSKACDPEYFRKLLEQRGAENIQDKDGNTPLHLVALAVSVPNFAKLKKVIQHLLTSKARLDFINNEGNRPLDNIHPKCKEEITREFLPKRQ</sequence>
<gene>
    <name evidence="4" type="ORF">GE061_016574</name>
</gene>
<keyword evidence="2" id="KW-0040">ANK repeat</keyword>
<dbReference type="PANTHER" id="PTHR24161">
    <property type="entry name" value="ANK_REP_REGION DOMAIN-CONTAINING PROTEIN-RELATED"/>
    <property type="match status" value="1"/>
</dbReference>
<dbReference type="EMBL" id="WIXP02000007">
    <property type="protein sequence ID" value="KAF6208124.1"/>
    <property type="molecule type" value="Genomic_DNA"/>
</dbReference>
<feature type="region of interest" description="Disordered" evidence="3">
    <location>
        <begin position="236"/>
        <end position="272"/>
    </location>
</feature>
<evidence type="ECO:0000256" key="2">
    <source>
        <dbReference type="ARBA" id="ARBA00023043"/>
    </source>
</evidence>
<feature type="region of interest" description="Disordered" evidence="3">
    <location>
        <begin position="63"/>
        <end position="94"/>
    </location>
</feature>
<keyword evidence="5" id="KW-1185">Reference proteome</keyword>
<dbReference type="InterPro" id="IPR036770">
    <property type="entry name" value="Ankyrin_rpt-contain_sf"/>
</dbReference>
<feature type="compositionally biased region" description="Acidic residues" evidence="3">
    <location>
        <begin position="63"/>
        <end position="73"/>
    </location>
</feature>
<protein>
    <submittedName>
        <fullName evidence="4">Uncharacterized protein</fullName>
    </submittedName>
</protein>
<evidence type="ECO:0000313" key="4">
    <source>
        <dbReference type="EMBL" id="KAF6208124.1"/>
    </source>
</evidence>
<name>A0A6A4K227_APOLU</name>
<dbReference type="PANTHER" id="PTHR24161:SF85">
    <property type="entry name" value="PALMITOYLTRANSFERASE HIP14"/>
    <property type="match status" value="1"/>
</dbReference>
<dbReference type="SMART" id="SM00248">
    <property type="entry name" value="ANK"/>
    <property type="match status" value="4"/>
</dbReference>
<dbReference type="InterPro" id="IPR002110">
    <property type="entry name" value="Ankyrin_rpt"/>
</dbReference>
<dbReference type="Pfam" id="PF12796">
    <property type="entry name" value="Ank_2"/>
    <property type="match status" value="1"/>
</dbReference>
<evidence type="ECO:0000313" key="5">
    <source>
        <dbReference type="Proteomes" id="UP000466442"/>
    </source>
</evidence>
<feature type="region of interest" description="Disordered" evidence="3">
    <location>
        <begin position="337"/>
        <end position="361"/>
    </location>
</feature>
<dbReference type="PROSITE" id="PS50088">
    <property type="entry name" value="ANK_REPEAT"/>
    <property type="match status" value="1"/>
</dbReference>
<reference evidence="4" key="1">
    <citation type="journal article" date="2021" name="Mol. Ecol. Resour.">
        <title>Apolygus lucorum genome provides insights into omnivorousness and mesophyll feeding.</title>
        <authorList>
            <person name="Liu Y."/>
            <person name="Liu H."/>
            <person name="Wang H."/>
            <person name="Huang T."/>
            <person name="Liu B."/>
            <person name="Yang B."/>
            <person name="Yin L."/>
            <person name="Li B."/>
            <person name="Zhang Y."/>
            <person name="Zhang S."/>
            <person name="Jiang F."/>
            <person name="Zhang X."/>
            <person name="Ren Y."/>
            <person name="Wang B."/>
            <person name="Wang S."/>
            <person name="Lu Y."/>
            <person name="Wu K."/>
            <person name="Fan W."/>
            <person name="Wang G."/>
        </authorList>
    </citation>
    <scope>NUCLEOTIDE SEQUENCE</scope>
    <source>
        <strain evidence="4">12Hb</strain>
    </source>
</reference>
<accession>A0A6A4K227</accession>
<evidence type="ECO:0000256" key="3">
    <source>
        <dbReference type="SAM" id="MobiDB-lite"/>
    </source>
</evidence>
<evidence type="ECO:0000256" key="1">
    <source>
        <dbReference type="ARBA" id="ARBA00022737"/>
    </source>
</evidence>
<dbReference type="OrthoDB" id="6623641at2759"/>
<keyword evidence="1" id="KW-0677">Repeat</keyword>
<comment type="caution">
    <text evidence="4">The sequence shown here is derived from an EMBL/GenBank/DDBJ whole genome shotgun (WGS) entry which is preliminary data.</text>
</comment>
<dbReference type="AlphaFoldDB" id="A0A6A4K227"/>
<dbReference type="Gene3D" id="1.25.40.20">
    <property type="entry name" value="Ankyrin repeat-containing domain"/>
    <property type="match status" value="1"/>
</dbReference>
<feature type="compositionally biased region" description="Polar residues" evidence="3">
    <location>
        <begin position="257"/>
        <end position="271"/>
    </location>
</feature>
<feature type="compositionally biased region" description="Polar residues" evidence="3">
    <location>
        <begin position="352"/>
        <end position="361"/>
    </location>
</feature>
<proteinExistence type="predicted"/>